<dbReference type="PROSITE" id="PS50043">
    <property type="entry name" value="HTH_LUXR_2"/>
    <property type="match status" value="1"/>
</dbReference>
<dbReference type="AlphaFoldDB" id="A0A939ML07"/>
<keyword evidence="6" id="KW-1185">Reference proteome</keyword>
<dbReference type="EMBL" id="JAGDYM010000001">
    <property type="protein sequence ID" value="MBO1900366.1"/>
    <property type="molecule type" value="Genomic_DNA"/>
</dbReference>
<dbReference type="GO" id="GO:0006355">
    <property type="term" value="P:regulation of DNA-templated transcription"/>
    <property type="evidence" value="ECO:0007669"/>
    <property type="project" value="InterPro"/>
</dbReference>
<keyword evidence="3" id="KW-0804">Transcription</keyword>
<accession>A0A939ML07</accession>
<dbReference type="PRINTS" id="PR00038">
    <property type="entry name" value="HTHLUXR"/>
</dbReference>
<sequence length="327" mass="35005">MRTAYVVAALSSDGPERFPGLGRQFDDARDGAYRPDLVTYFHARSTWQYLRGDIRDAHRLAERALATSEYLDPSGVGAAVVAILAETAALLGERDRASALLSRFRRTPSRASGLVDGSSEAHVASAMLLLGAAEASSSIARASERHAAAGGFGSAADVLRTGVRFGRRRSARALLRISDRLDGELHRMSADHARALLADDALALWSVAERLAQAGLRLWSAEAAAAAANVAGAPAALRRRAIGHCRAYAEEQPLPGHPLLRLSGPAQPALTRREREVSDLIAAGLSNDEIAARLRLSLRTVEGHVSRLYRKTGAVRRSPARRSASQE</sequence>
<feature type="domain" description="HTH luxR-type" evidence="4">
    <location>
        <begin position="263"/>
        <end position="327"/>
    </location>
</feature>
<evidence type="ECO:0000313" key="5">
    <source>
        <dbReference type="EMBL" id="MBO1900366.1"/>
    </source>
</evidence>
<dbReference type="Pfam" id="PF00196">
    <property type="entry name" value="GerE"/>
    <property type="match status" value="1"/>
</dbReference>
<dbReference type="Proteomes" id="UP000664382">
    <property type="component" value="Unassembled WGS sequence"/>
</dbReference>
<dbReference type="PROSITE" id="PS00622">
    <property type="entry name" value="HTH_LUXR_1"/>
    <property type="match status" value="1"/>
</dbReference>
<evidence type="ECO:0000256" key="1">
    <source>
        <dbReference type="ARBA" id="ARBA00023015"/>
    </source>
</evidence>
<reference evidence="5" key="1">
    <citation type="submission" date="2021-03" db="EMBL/GenBank/DDBJ databases">
        <title>Leucobacter chromiisoli sp. nov., isolated from chromium-containing soil of chemical plant.</title>
        <authorList>
            <person name="Xu Z."/>
        </authorList>
    </citation>
    <scope>NUCLEOTIDE SEQUENCE</scope>
    <source>
        <strain evidence="5">S27</strain>
    </source>
</reference>
<dbReference type="PANTHER" id="PTHR44688">
    <property type="entry name" value="DNA-BINDING TRANSCRIPTIONAL ACTIVATOR DEVR_DOSR"/>
    <property type="match status" value="1"/>
</dbReference>
<evidence type="ECO:0000256" key="2">
    <source>
        <dbReference type="ARBA" id="ARBA00023125"/>
    </source>
</evidence>
<evidence type="ECO:0000259" key="4">
    <source>
        <dbReference type="PROSITE" id="PS50043"/>
    </source>
</evidence>
<gene>
    <name evidence="5" type="ORF">J4H92_00190</name>
</gene>
<dbReference type="GO" id="GO:0003677">
    <property type="term" value="F:DNA binding"/>
    <property type="evidence" value="ECO:0007669"/>
    <property type="project" value="UniProtKB-KW"/>
</dbReference>
<keyword evidence="2" id="KW-0238">DNA-binding</keyword>
<proteinExistence type="predicted"/>
<dbReference type="InterPro" id="IPR036388">
    <property type="entry name" value="WH-like_DNA-bd_sf"/>
</dbReference>
<evidence type="ECO:0000256" key="3">
    <source>
        <dbReference type="ARBA" id="ARBA00023163"/>
    </source>
</evidence>
<dbReference type="InterPro" id="IPR016032">
    <property type="entry name" value="Sig_transdc_resp-reg_C-effctor"/>
</dbReference>
<dbReference type="SMART" id="SM00421">
    <property type="entry name" value="HTH_LUXR"/>
    <property type="match status" value="1"/>
</dbReference>
<dbReference type="SUPFAM" id="SSF46894">
    <property type="entry name" value="C-terminal effector domain of the bipartite response regulators"/>
    <property type="match status" value="1"/>
</dbReference>
<organism evidence="5 6">
    <name type="scientific">Leucobacter weissii</name>
    <dbReference type="NCBI Taxonomy" id="1983706"/>
    <lineage>
        <taxon>Bacteria</taxon>
        <taxon>Bacillati</taxon>
        <taxon>Actinomycetota</taxon>
        <taxon>Actinomycetes</taxon>
        <taxon>Micrococcales</taxon>
        <taxon>Microbacteriaceae</taxon>
        <taxon>Leucobacter</taxon>
    </lineage>
</organism>
<protein>
    <submittedName>
        <fullName evidence="5">Helix-turn-helix transcriptional regulator</fullName>
    </submittedName>
</protein>
<comment type="caution">
    <text evidence="5">The sequence shown here is derived from an EMBL/GenBank/DDBJ whole genome shotgun (WGS) entry which is preliminary data.</text>
</comment>
<evidence type="ECO:0000313" key="6">
    <source>
        <dbReference type="Proteomes" id="UP000664382"/>
    </source>
</evidence>
<dbReference type="InterPro" id="IPR000792">
    <property type="entry name" value="Tscrpt_reg_LuxR_C"/>
</dbReference>
<dbReference type="Gene3D" id="1.10.10.10">
    <property type="entry name" value="Winged helix-like DNA-binding domain superfamily/Winged helix DNA-binding domain"/>
    <property type="match status" value="1"/>
</dbReference>
<dbReference type="PANTHER" id="PTHR44688:SF16">
    <property type="entry name" value="DNA-BINDING TRANSCRIPTIONAL ACTIVATOR DEVR_DOSR"/>
    <property type="match status" value="1"/>
</dbReference>
<name>A0A939ML07_9MICO</name>
<dbReference type="CDD" id="cd06170">
    <property type="entry name" value="LuxR_C_like"/>
    <property type="match status" value="1"/>
</dbReference>
<keyword evidence="1" id="KW-0805">Transcription regulation</keyword>